<dbReference type="AlphaFoldDB" id="A0AAV8YA08"/>
<dbReference type="EMBL" id="JAPWTK010000151">
    <property type="protein sequence ID" value="KAJ8947793.1"/>
    <property type="molecule type" value="Genomic_DNA"/>
</dbReference>
<proteinExistence type="predicted"/>
<sequence length="70" mass="8055">MIFNARGREMVYLTEVHKITILQLIGYGDKTRTQAEVVRLFQEKYPELPPISQGTVKNSIDPFFIDGNLN</sequence>
<evidence type="ECO:0008006" key="3">
    <source>
        <dbReference type="Google" id="ProtNLM"/>
    </source>
</evidence>
<accession>A0AAV8YA08</accession>
<evidence type="ECO:0000313" key="1">
    <source>
        <dbReference type="EMBL" id="KAJ8947793.1"/>
    </source>
</evidence>
<name>A0AAV8YA08_9CUCU</name>
<protein>
    <recommendedName>
        <fullName evidence="3">DUF4817 domain-containing protein</fullName>
    </recommendedName>
</protein>
<reference evidence="1" key="1">
    <citation type="journal article" date="2023" name="Insect Mol. Biol.">
        <title>Genome sequencing provides insights into the evolution of gene families encoding plant cell wall-degrading enzymes in longhorned beetles.</title>
        <authorList>
            <person name="Shin N.R."/>
            <person name="Okamura Y."/>
            <person name="Kirsch R."/>
            <person name="Pauchet Y."/>
        </authorList>
    </citation>
    <scope>NUCLEOTIDE SEQUENCE</scope>
    <source>
        <strain evidence="1">AMC_N1</strain>
    </source>
</reference>
<evidence type="ECO:0000313" key="2">
    <source>
        <dbReference type="Proteomes" id="UP001162162"/>
    </source>
</evidence>
<comment type="caution">
    <text evidence="1">The sequence shown here is derived from an EMBL/GenBank/DDBJ whole genome shotgun (WGS) entry which is preliminary data.</text>
</comment>
<organism evidence="1 2">
    <name type="scientific">Aromia moschata</name>
    <dbReference type="NCBI Taxonomy" id="1265417"/>
    <lineage>
        <taxon>Eukaryota</taxon>
        <taxon>Metazoa</taxon>
        <taxon>Ecdysozoa</taxon>
        <taxon>Arthropoda</taxon>
        <taxon>Hexapoda</taxon>
        <taxon>Insecta</taxon>
        <taxon>Pterygota</taxon>
        <taxon>Neoptera</taxon>
        <taxon>Endopterygota</taxon>
        <taxon>Coleoptera</taxon>
        <taxon>Polyphaga</taxon>
        <taxon>Cucujiformia</taxon>
        <taxon>Chrysomeloidea</taxon>
        <taxon>Cerambycidae</taxon>
        <taxon>Cerambycinae</taxon>
        <taxon>Callichromatini</taxon>
        <taxon>Aromia</taxon>
    </lineage>
</organism>
<gene>
    <name evidence="1" type="ORF">NQ318_019465</name>
</gene>
<dbReference type="Proteomes" id="UP001162162">
    <property type="component" value="Unassembled WGS sequence"/>
</dbReference>
<keyword evidence="2" id="KW-1185">Reference proteome</keyword>